<reference evidence="10 11" key="1">
    <citation type="journal article" date="2018" name="Nat. Ecol. Evol.">
        <title>Pezizomycetes genomes reveal the molecular basis of ectomycorrhizal truffle lifestyle.</title>
        <authorList>
            <person name="Murat C."/>
            <person name="Payen T."/>
            <person name="Noel B."/>
            <person name="Kuo A."/>
            <person name="Morin E."/>
            <person name="Chen J."/>
            <person name="Kohler A."/>
            <person name="Krizsan K."/>
            <person name="Balestrini R."/>
            <person name="Da Silva C."/>
            <person name="Montanini B."/>
            <person name="Hainaut M."/>
            <person name="Levati E."/>
            <person name="Barry K.W."/>
            <person name="Belfiori B."/>
            <person name="Cichocki N."/>
            <person name="Clum A."/>
            <person name="Dockter R.B."/>
            <person name="Fauchery L."/>
            <person name="Guy J."/>
            <person name="Iotti M."/>
            <person name="Le Tacon F."/>
            <person name="Lindquist E.A."/>
            <person name="Lipzen A."/>
            <person name="Malagnac F."/>
            <person name="Mello A."/>
            <person name="Molinier V."/>
            <person name="Miyauchi S."/>
            <person name="Poulain J."/>
            <person name="Riccioni C."/>
            <person name="Rubini A."/>
            <person name="Sitrit Y."/>
            <person name="Splivallo R."/>
            <person name="Traeger S."/>
            <person name="Wang M."/>
            <person name="Zifcakova L."/>
            <person name="Wipf D."/>
            <person name="Zambonelli A."/>
            <person name="Paolocci F."/>
            <person name="Nowrousian M."/>
            <person name="Ottonello S."/>
            <person name="Baldrian P."/>
            <person name="Spatafora J.W."/>
            <person name="Henrissat B."/>
            <person name="Nagy L.G."/>
            <person name="Aury J.M."/>
            <person name="Wincker P."/>
            <person name="Grigoriev I.V."/>
            <person name="Bonfante P."/>
            <person name="Martin F.M."/>
        </authorList>
    </citation>
    <scope>NUCLEOTIDE SEQUENCE [LARGE SCALE GENOMIC DNA]</scope>
    <source>
        <strain evidence="10 11">RN42</strain>
    </source>
</reference>
<evidence type="ECO:0000256" key="6">
    <source>
        <dbReference type="PIRNR" id="PIRNR017209"/>
    </source>
</evidence>
<dbReference type="InterPro" id="IPR016688">
    <property type="entry name" value="MscS-like_plants/fungi"/>
</dbReference>
<dbReference type="Pfam" id="PF00924">
    <property type="entry name" value="MS_channel_2nd"/>
    <property type="match status" value="1"/>
</dbReference>
<dbReference type="PANTHER" id="PTHR31323">
    <property type="entry name" value="MECHANOSENSITIVE ION CHANNEL PROTEIN MSY2"/>
    <property type="match status" value="1"/>
</dbReference>
<dbReference type="Pfam" id="PF25886">
    <property type="entry name" value="Msy1"/>
    <property type="match status" value="1"/>
</dbReference>
<evidence type="ECO:0000256" key="8">
    <source>
        <dbReference type="SAM" id="Phobius"/>
    </source>
</evidence>
<dbReference type="GO" id="GO:0005262">
    <property type="term" value="F:calcium channel activity"/>
    <property type="evidence" value="ECO:0007669"/>
    <property type="project" value="TreeGrafter"/>
</dbReference>
<dbReference type="OrthoDB" id="544685at2759"/>
<accession>A0A3N4HWC5</accession>
<dbReference type="InterPro" id="IPR010920">
    <property type="entry name" value="LSM_dom_sf"/>
</dbReference>
<feature type="compositionally biased region" description="Basic and acidic residues" evidence="7">
    <location>
        <begin position="98"/>
        <end position="110"/>
    </location>
</feature>
<dbReference type="AlphaFoldDB" id="A0A3N4HWC5"/>
<feature type="compositionally biased region" description="Basic residues" evidence="7">
    <location>
        <begin position="88"/>
        <end position="97"/>
    </location>
</feature>
<evidence type="ECO:0000256" key="3">
    <source>
        <dbReference type="ARBA" id="ARBA00022692"/>
    </source>
</evidence>
<name>A0A3N4HWC5_ASCIM</name>
<feature type="transmembrane region" description="Helical" evidence="8">
    <location>
        <begin position="242"/>
        <end position="261"/>
    </location>
</feature>
<evidence type="ECO:0000313" key="11">
    <source>
        <dbReference type="Proteomes" id="UP000275078"/>
    </source>
</evidence>
<feature type="domain" description="EF-hand" evidence="9">
    <location>
        <begin position="439"/>
        <end position="474"/>
    </location>
</feature>
<feature type="compositionally biased region" description="Polar residues" evidence="7">
    <location>
        <begin position="838"/>
        <end position="853"/>
    </location>
</feature>
<dbReference type="InterPro" id="IPR002048">
    <property type="entry name" value="EF_hand_dom"/>
</dbReference>
<gene>
    <name evidence="10" type="ORF">BJ508DRAFT_162361</name>
</gene>
<dbReference type="SUPFAM" id="SSF47473">
    <property type="entry name" value="EF-hand"/>
    <property type="match status" value="1"/>
</dbReference>
<organism evidence="10 11">
    <name type="scientific">Ascobolus immersus RN42</name>
    <dbReference type="NCBI Taxonomy" id="1160509"/>
    <lineage>
        <taxon>Eukaryota</taxon>
        <taxon>Fungi</taxon>
        <taxon>Dikarya</taxon>
        <taxon>Ascomycota</taxon>
        <taxon>Pezizomycotina</taxon>
        <taxon>Pezizomycetes</taxon>
        <taxon>Pezizales</taxon>
        <taxon>Ascobolaceae</taxon>
        <taxon>Ascobolus</taxon>
    </lineage>
</organism>
<keyword evidence="11" id="KW-1185">Reference proteome</keyword>
<feature type="region of interest" description="Disordered" evidence="7">
    <location>
        <begin position="86"/>
        <end position="110"/>
    </location>
</feature>
<feature type="transmembrane region" description="Helical" evidence="8">
    <location>
        <begin position="495"/>
        <end position="513"/>
    </location>
</feature>
<dbReference type="InterPro" id="IPR006685">
    <property type="entry name" value="MscS_channel_2nd"/>
</dbReference>
<comment type="similarity">
    <text evidence="2 6">Belongs to the MscS (TC 1.A.23) family.</text>
</comment>
<dbReference type="InterPro" id="IPR023408">
    <property type="entry name" value="MscS_beta-dom_sf"/>
</dbReference>
<dbReference type="SUPFAM" id="SSF50182">
    <property type="entry name" value="Sm-like ribonucleoproteins"/>
    <property type="match status" value="1"/>
</dbReference>
<evidence type="ECO:0000313" key="10">
    <source>
        <dbReference type="EMBL" id="RPA77959.1"/>
    </source>
</evidence>
<feature type="region of interest" description="Disordered" evidence="7">
    <location>
        <begin position="1"/>
        <end position="47"/>
    </location>
</feature>
<dbReference type="GO" id="GO:0005509">
    <property type="term" value="F:calcium ion binding"/>
    <property type="evidence" value="ECO:0007669"/>
    <property type="project" value="InterPro"/>
</dbReference>
<dbReference type="GO" id="GO:0006874">
    <property type="term" value="P:intracellular calcium ion homeostasis"/>
    <property type="evidence" value="ECO:0007669"/>
    <property type="project" value="TreeGrafter"/>
</dbReference>
<feature type="compositionally biased region" description="Polar residues" evidence="7">
    <location>
        <begin position="749"/>
        <end position="772"/>
    </location>
</feature>
<dbReference type="InterPro" id="IPR011992">
    <property type="entry name" value="EF-hand-dom_pair"/>
</dbReference>
<dbReference type="EMBL" id="ML119718">
    <property type="protein sequence ID" value="RPA77959.1"/>
    <property type="molecule type" value="Genomic_DNA"/>
</dbReference>
<keyword evidence="5 6" id="KW-0472">Membrane</keyword>
<feature type="transmembrane region" description="Helical" evidence="8">
    <location>
        <begin position="281"/>
        <end position="302"/>
    </location>
</feature>
<dbReference type="Proteomes" id="UP000275078">
    <property type="component" value="Unassembled WGS sequence"/>
</dbReference>
<keyword evidence="6" id="KW-0256">Endoplasmic reticulum</keyword>
<evidence type="ECO:0000256" key="4">
    <source>
        <dbReference type="ARBA" id="ARBA00022989"/>
    </source>
</evidence>
<feature type="transmembrane region" description="Helical" evidence="8">
    <location>
        <begin position="189"/>
        <end position="209"/>
    </location>
</feature>
<evidence type="ECO:0000259" key="9">
    <source>
        <dbReference type="PROSITE" id="PS50222"/>
    </source>
</evidence>
<dbReference type="Gene3D" id="2.30.30.60">
    <property type="match status" value="1"/>
</dbReference>
<dbReference type="PROSITE" id="PS50222">
    <property type="entry name" value="EF_HAND_2"/>
    <property type="match status" value="1"/>
</dbReference>
<proteinExistence type="inferred from homology"/>
<feature type="region of interest" description="Disordered" evidence="7">
    <location>
        <begin position="728"/>
        <end position="780"/>
    </location>
</feature>
<comment type="subcellular location">
    <subcellularLocation>
        <location evidence="1">Endomembrane system</location>
        <topology evidence="1">Multi-pass membrane protein</topology>
    </subcellularLocation>
    <subcellularLocation>
        <location evidence="6">Endoplasmic reticulum membrane</location>
    </subcellularLocation>
</comment>
<evidence type="ECO:0000256" key="5">
    <source>
        <dbReference type="ARBA" id="ARBA00023136"/>
    </source>
</evidence>
<feature type="compositionally biased region" description="Basic and acidic residues" evidence="7">
    <location>
        <begin position="823"/>
        <end position="837"/>
    </location>
</feature>
<feature type="transmembrane region" description="Helical" evidence="8">
    <location>
        <begin position="161"/>
        <end position="183"/>
    </location>
</feature>
<keyword evidence="4 8" id="KW-1133">Transmembrane helix</keyword>
<dbReference type="GO" id="GO:0005789">
    <property type="term" value="C:endoplasmic reticulum membrane"/>
    <property type="evidence" value="ECO:0007669"/>
    <property type="project" value="UniProtKB-SubCell"/>
</dbReference>
<sequence length="964" mass="107633">MSSPVDPRPDATSSSAANPTEPYNVAPKATVSGAIPASDDSHTVGDNNSILEEKLSVRRTKSRQEENRIMDEISVLKAERAASINMHRSSRTQRRHRFSDAGKREGEIHHEDTIKEEELTDLPEPGEIKPAALAWTPPAKPTTSFAKVVKRIHQSSILVRYFTYIVPVALIILIPTLLGALLYKEKTVGDVFMTWFCVWLMVVWLSLWAGRLCAKFIPKAVGLLSSVFTNNQKKWRNFARNLELPLTLFFWWMAIFISFQPTMRNHHRSGDTDLDHWEEKLNIVLLSIFVGMALNLVEKIIIQMISVMFHTRTYEDRITVNKFQVNSLAKLYNYSRQNLKPGMDQDVSSTTVTPGMRTPRIILENARFALTKFGDIMGKVAGDFTGRAVESSASPKSVVIQLLQEKEGTLALARRLFRTFSVEYEGEDRVTLEGLSTCLSEEEAEATFQMFDRDLNGDISCEEMELACQEVAHERKAITAGLQDLDIVISQLDNIIMCIVIALTILLFVSLISPSTATVLNSASALVLACSFAFASTAQEIVSSILFVFIKHPFDVGDRVDIIHPGQDSGTSFYVKNLSLLFTELKRMEGHIVQMPNSYLNTVVILNMRRTGPLAEAIPVYIKYGTTLEEIDELKRRLIEFVQFEKREFQGKVLTELKEMTSPLWDMKLNVVFFYKSNWQNELVRLSRRNKLICALMTTLTDLGIESSHMRWPGHKANAPLFLQTLPAPSADQMMPPSNSPYQPHPGLQSPNDDQTSPNTVSSPHNNFNPYHQNPLPAPADRARTVQTVDMSLGMSRMVSDDDSGDIYQDRKRPKASSHLLARVKEESEADMQDQRRAQNNSNPSLAVVSTGTDIGPMSPVDRHRSMSSRGSAAASTIGRAGSSAREGLRGLFGKKKVGSDTVPEGQAEKGIGLGSLQPHGQHYPPAPGSSQSQQSQGTVPRRWESVKSYESGSDGVHFPQHRQ</sequence>
<dbReference type="InterPro" id="IPR058650">
    <property type="entry name" value="Msy1/2-like"/>
</dbReference>
<keyword evidence="3 8" id="KW-0812">Transmembrane</keyword>
<feature type="region of interest" description="Disordered" evidence="7">
    <location>
        <begin position="793"/>
        <end position="964"/>
    </location>
</feature>
<protein>
    <recommendedName>
        <fullName evidence="6">Mechanosensitive ion channel protein</fullName>
    </recommendedName>
</protein>
<evidence type="ECO:0000256" key="2">
    <source>
        <dbReference type="ARBA" id="ARBA00008017"/>
    </source>
</evidence>
<evidence type="ECO:0000256" key="1">
    <source>
        <dbReference type="ARBA" id="ARBA00004127"/>
    </source>
</evidence>
<dbReference type="Gene3D" id="1.10.238.10">
    <property type="entry name" value="EF-hand"/>
    <property type="match status" value="1"/>
</dbReference>
<dbReference type="PANTHER" id="PTHR31323:SF15">
    <property type="entry name" value="MECHANOSENSITIVE ION CHANNEL PROTEIN MSY1"/>
    <property type="match status" value="1"/>
</dbReference>
<evidence type="ECO:0000256" key="7">
    <source>
        <dbReference type="SAM" id="MobiDB-lite"/>
    </source>
</evidence>
<dbReference type="PIRSF" id="PIRSF017209">
    <property type="entry name" value="Memb_At2g17000_prd"/>
    <property type="match status" value="1"/>
</dbReference>